<sequence>MVHFVLEAKRAMECLAGVPDGKKTRVMELLYEFVAKVKGDCVRDFYLTMEQGTGHLVYRSVNGRLGRRSALFSPISECLGKDETQTSSSANSYYADIATSNITFGELNEEFAMSVTAHGFARIALTKKHRIRQIFWMIFVICAVLGFLYHVSFLLGNYFDYPVSTSTEEIHAAELDFPAITLCNLNILKKTKFEAYLKDTIKRQEEQEAQTSEMPDFLATTSAAGLKGNDELDCFKTTGEIVNRSRTMDLSDMWINLVTTKKQLKDFGHQAADMIVQCTYSSKDCFNSSSSIVQNTPYESPRYGLCHSLTLNTEERKTVKSGAGMGLLLTINIERNEYLDIVSGEYGARMVVHAVGSRPTLDTGGMILLPGSKTYIAVKMRQIIRLPDPYRGCTMNFSDSPLTKHLKRFKLENLIGKDVLYTLDYCQTVCAESFLFRACQCLDELAADRLNDRFGSCDPCNADQSRCRRQFYRAFTTSSSGKRCRELCRPECNEIRYDITTSQSEWPNFRNQYEAITRFPIVNRRLEQSGVNWSLVADSDNDLNFIAGADEFRKNFLRVHVYIQEMNYLSVKDESSYLMSQLIADLGGCLGLYIGVSVISLMEFSEHFMRCFSFGCDRVVRPLAKKHRRALVARFLRRRTARRILTPTLVPPNRLELALTPSQPGDGENYTMLSRISRRHPRFFRQESNAGDPIPHGIAADDTASSDRKRFRVGPPAYPGFPSASHNMEGTSKYSRLKRGTREGSREPSRERSEPINPREWISRRNDGFQEIVQARQRLQKLARPIAANESLTHTVVNRT</sequence>
<evidence type="ECO:0000256" key="6">
    <source>
        <dbReference type="ARBA" id="ARBA00022989"/>
    </source>
</evidence>
<evidence type="ECO:0000256" key="5">
    <source>
        <dbReference type="ARBA" id="ARBA00022692"/>
    </source>
</evidence>
<evidence type="ECO:0008006" key="17">
    <source>
        <dbReference type="Google" id="ProtNLM"/>
    </source>
</evidence>
<evidence type="ECO:0000256" key="3">
    <source>
        <dbReference type="ARBA" id="ARBA00022448"/>
    </source>
</evidence>
<evidence type="ECO:0000256" key="1">
    <source>
        <dbReference type="ARBA" id="ARBA00004141"/>
    </source>
</evidence>
<dbReference type="Gene3D" id="2.60.470.10">
    <property type="entry name" value="Acid-sensing ion channels like domains"/>
    <property type="match status" value="1"/>
</dbReference>
<evidence type="ECO:0000256" key="12">
    <source>
        <dbReference type="RuleBase" id="RU000679"/>
    </source>
</evidence>
<keyword evidence="11 12" id="KW-0407">Ion channel</keyword>
<keyword evidence="3 12" id="KW-0813">Transport</keyword>
<evidence type="ECO:0000256" key="13">
    <source>
        <dbReference type="SAM" id="MobiDB-lite"/>
    </source>
</evidence>
<dbReference type="Gene3D" id="1.10.287.770">
    <property type="entry name" value="YojJ-like"/>
    <property type="match status" value="1"/>
</dbReference>
<dbReference type="RefSeq" id="XP_022660235.1">
    <property type="nucleotide sequence ID" value="XM_022804500.1"/>
</dbReference>
<evidence type="ECO:0000313" key="16">
    <source>
        <dbReference type="Proteomes" id="UP000594260"/>
    </source>
</evidence>
<dbReference type="OrthoDB" id="10064773at2759"/>
<keyword evidence="4 12" id="KW-0894">Sodium channel</keyword>
<accession>A0A7M7K1G4</accession>
<evidence type="ECO:0000256" key="10">
    <source>
        <dbReference type="ARBA" id="ARBA00023201"/>
    </source>
</evidence>
<evidence type="ECO:0000256" key="2">
    <source>
        <dbReference type="ARBA" id="ARBA00007193"/>
    </source>
</evidence>
<dbReference type="KEGG" id="vde:111249780"/>
<comment type="subcellular location">
    <subcellularLocation>
        <location evidence="1">Membrane</location>
        <topology evidence="1">Multi-pass membrane protein</topology>
    </subcellularLocation>
</comment>
<dbReference type="InterPro" id="IPR001873">
    <property type="entry name" value="ENaC"/>
</dbReference>
<name>A0A7M7K1G4_VARDE</name>
<dbReference type="FunCoup" id="A0A7M7K1G4">
    <property type="interactions" value="52"/>
</dbReference>
<dbReference type="GO" id="GO:0015280">
    <property type="term" value="F:ligand-gated sodium channel activity"/>
    <property type="evidence" value="ECO:0007669"/>
    <property type="project" value="TreeGrafter"/>
</dbReference>
<feature type="transmembrane region" description="Helical" evidence="14">
    <location>
        <begin position="134"/>
        <end position="159"/>
    </location>
</feature>
<reference evidence="15" key="1">
    <citation type="submission" date="2021-01" db="UniProtKB">
        <authorList>
            <consortium name="EnsemblMetazoa"/>
        </authorList>
    </citation>
    <scope>IDENTIFICATION</scope>
</reference>
<dbReference type="PRINTS" id="PR01078">
    <property type="entry name" value="AMINACHANNEL"/>
</dbReference>
<evidence type="ECO:0000256" key="8">
    <source>
        <dbReference type="ARBA" id="ARBA00023065"/>
    </source>
</evidence>
<dbReference type="PANTHER" id="PTHR11690">
    <property type="entry name" value="AMILORIDE-SENSITIVE SODIUM CHANNEL-RELATED"/>
    <property type="match status" value="1"/>
</dbReference>
<dbReference type="EnsemblMetazoa" id="XM_022804500">
    <property type="protein sequence ID" value="XP_022660235"/>
    <property type="gene ID" value="LOC111249780"/>
</dbReference>
<feature type="compositionally biased region" description="Basic and acidic residues" evidence="13">
    <location>
        <begin position="740"/>
        <end position="754"/>
    </location>
</feature>
<evidence type="ECO:0000256" key="14">
    <source>
        <dbReference type="SAM" id="Phobius"/>
    </source>
</evidence>
<evidence type="ECO:0000256" key="7">
    <source>
        <dbReference type="ARBA" id="ARBA00023053"/>
    </source>
</evidence>
<dbReference type="PANTHER" id="PTHR11690:SF248">
    <property type="entry name" value="PICKPOCKET 17, ISOFORM A"/>
    <property type="match status" value="1"/>
</dbReference>
<evidence type="ECO:0000256" key="11">
    <source>
        <dbReference type="ARBA" id="ARBA00023303"/>
    </source>
</evidence>
<keyword evidence="16" id="KW-1185">Reference proteome</keyword>
<protein>
    <recommendedName>
        <fullName evidence="17">Amiloride-sensitive sodium channel</fullName>
    </recommendedName>
</protein>
<keyword evidence="5 12" id="KW-0812">Transmembrane</keyword>
<evidence type="ECO:0000256" key="9">
    <source>
        <dbReference type="ARBA" id="ARBA00023136"/>
    </source>
</evidence>
<dbReference type="AlphaFoldDB" id="A0A7M7K1G4"/>
<evidence type="ECO:0000256" key="4">
    <source>
        <dbReference type="ARBA" id="ARBA00022461"/>
    </source>
</evidence>
<evidence type="ECO:0000313" key="15">
    <source>
        <dbReference type="EnsemblMetazoa" id="XP_022660235"/>
    </source>
</evidence>
<feature type="region of interest" description="Disordered" evidence="13">
    <location>
        <begin position="686"/>
        <end position="762"/>
    </location>
</feature>
<keyword evidence="6 14" id="KW-1133">Transmembrane helix</keyword>
<keyword evidence="7" id="KW-0915">Sodium</keyword>
<proteinExistence type="inferred from homology"/>
<comment type="similarity">
    <text evidence="2 12">Belongs to the amiloride-sensitive sodium channel (TC 1.A.6) family.</text>
</comment>
<dbReference type="GeneID" id="111249780"/>
<keyword evidence="10 12" id="KW-0739">Sodium transport</keyword>
<keyword evidence="9 14" id="KW-0472">Membrane</keyword>
<feature type="compositionally biased region" description="Polar residues" evidence="13">
    <location>
        <begin position="724"/>
        <end position="734"/>
    </location>
</feature>
<dbReference type="Pfam" id="PF00858">
    <property type="entry name" value="ASC"/>
    <property type="match status" value="1"/>
</dbReference>
<dbReference type="InParanoid" id="A0A7M7K1G4"/>
<keyword evidence="8 12" id="KW-0406">Ion transport</keyword>
<dbReference type="GO" id="GO:0005886">
    <property type="term" value="C:plasma membrane"/>
    <property type="evidence" value="ECO:0007669"/>
    <property type="project" value="TreeGrafter"/>
</dbReference>
<dbReference type="Proteomes" id="UP000594260">
    <property type="component" value="Unplaced"/>
</dbReference>
<dbReference type="OMA" id="RSAMINT"/>
<organism evidence="15 16">
    <name type="scientific">Varroa destructor</name>
    <name type="common">Honeybee mite</name>
    <dbReference type="NCBI Taxonomy" id="109461"/>
    <lineage>
        <taxon>Eukaryota</taxon>
        <taxon>Metazoa</taxon>
        <taxon>Ecdysozoa</taxon>
        <taxon>Arthropoda</taxon>
        <taxon>Chelicerata</taxon>
        <taxon>Arachnida</taxon>
        <taxon>Acari</taxon>
        <taxon>Parasitiformes</taxon>
        <taxon>Mesostigmata</taxon>
        <taxon>Gamasina</taxon>
        <taxon>Dermanyssoidea</taxon>
        <taxon>Varroidae</taxon>
        <taxon>Varroa</taxon>
    </lineage>
</organism>